<dbReference type="Proteomes" id="UP000196027">
    <property type="component" value="Chromosome"/>
</dbReference>
<dbReference type="SUPFAM" id="SSF51984">
    <property type="entry name" value="MurCD N-terminal domain"/>
    <property type="match status" value="1"/>
</dbReference>
<dbReference type="SUPFAM" id="SSF53244">
    <property type="entry name" value="MurD-like peptide ligases, peptide-binding domain"/>
    <property type="match status" value="1"/>
</dbReference>
<dbReference type="PANTHER" id="PTHR43692">
    <property type="entry name" value="UDP-N-ACETYLMURAMOYLALANINE--D-GLUTAMATE LIGASE"/>
    <property type="match status" value="1"/>
</dbReference>
<dbReference type="EMBL" id="CP021425">
    <property type="protein sequence ID" value="ARU58694.1"/>
    <property type="molecule type" value="Genomic_DNA"/>
</dbReference>
<dbReference type="UniPathway" id="UPA00219"/>
<keyword evidence="12" id="KW-1185">Reference proteome</keyword>
<evidence type="ECO:0000259" key="9">
    <source>
        <dbReference type="Pfam" id="PF02875"/>
    </source>
</evidence>
<keyword evidence="6 7" id="KW-0067">ATP-binding</keyword>
<evidence type="ECO:0000256" key="8">
    <source>
        <dbReference type="RuleBase" id="RU003664"/>
    </source>
</evidence>
<proteinExistence type="inferred from homology"/>
<comment type="similarity">
    <text evidence="7">Belongs to the MurCDEF family.</text>
</comment>
<keyword evidence="7 8" id="KW-0132">Cell division</keyword>
<evidence type="ECO:0000256" key="6">
    <source>
        <dbReference type="ARBA" id="ARBA00022840"/>
    </source>
</evidence>
<evidence type="ECO:0000313" key="12">
    <source>
        <dbReference type="Proteomes" id="UP000196027"/>
    </source>
</evidence>
<dbReference type="GO" id="GO:0009252">
    <property type="term" value="P:peptidoglycan biosynthetic process"/>
    <property type="evidence" value="ECO:0007669"/>
    <property type="project" value="UniProtKB-UniRule"/>
</dbReference>
<dbReference type="HAMAP" id="MF_00639">
    <property type="entry name" value="MurD"/>
    <property type="match status" value="1"/>
</dbReference>
<keyword evidence="7 8" id="KW-0131">Cell cycle</keyword>
<dbReference type="GO" id="GO:0071555">
    <property type="term" value="P:cell wall organization"/>
    <property type="evidence" value="ECO:0007669"/>
    <property type="project" value="UniProtKB-KW"/>
</dbReference>
<comment type="function">
    <text evidence="7 8">Cell wall formation. Catalyzes the addition of glutamate to the nucleotide precursor UDP-N-acetylmuramoyl-L-alanine (UMA).</text>
</comment>
<dbReference type="InterPro" id="IPR005762">
    <property type="entry name" value="MurD"/>
</dbReference>
<keyword evidence="7 8" id="KW-0573">Peptidoglycan synthesis</keyword>
<dbReference type="Gene3D" id="3.90.190.20">
    <property type="entry name" value="Mur ligase, C-terminal domain"/>
    <property type="match status" value="1"/>
</dbReference>
<dbReference type="SUPFAM" id="SSF53623">
    <property type="entry name" value="MurD-like peptide ligases, catalytic domain"/>
    <property type="match status" value="1"/>
</dbReference>
<evidence type="ECO:0000256" key="7">
    <source>
        <dbReference type="HAMAP-Rule" id="MF_00639"/>
    </source>
</evidence>
<keyword evidence="4 7" id="KW-0436">Ligase</keyword>
<keyword evidence="7 8" id="KW-0961">Cell wall biogenesis/degradation</keyword>
<dbReference type="InterPro" id="IPR004101">
    <property type="entry name" value="Mur_ligase_C"/>
</dbReference>
<evidence type="ECO:0000256" key="2">
    <source>
        <dbReference type="ARBA" id="ARBA00004752"/>
    </source>
</evidence>
<evidence type="ECO:0000256" key="5">
    <source>
        <dbReference type="ARBA" id="ARBA00022741"/>
    </source>
</evidence>
<dbReference type="Gene3D" id="3.40.50.720">
    <property type="entry name" value="NAD(P)-binding Rossmann-like Domain"/>
    <property type="match status" value="1"/>
</dbReference>
<dbReference type="GO" id="GO:0005524">
    <property type="term" value="F:ATP binding"/>
    <property type="evidence" value="ECO:0007669"/>
    <property type="project" value="UniProtKB-UniRule"/>
</dbReference>
<dbReference type="NCBIfam" id="TIGR01087">
    <property type="entry name" value="murD"/>
    <property type="match status" value="1"/>
</dbReference>
<keyword evidence="7 8" id="KW-0133">Cell shape</keyword>
<evidence type="ECO:0000313" key="11">
    <source>
        <dbReference type="EMBL" id="ARU58694.1"/>
    </source>
</evidence>
<comment type="catalytic activity">
    <reaction evidence="7 8">
        <text>UDP-N-acetyl-alpha-D-muramoyl-L-alanine + D-glutamate + ATP = UDP-N-acetyl-alpha-D-muramoyl-L-alanyl-D-glutamate + ADP + phosphate + H(+)</text>
        <dbReference type="Rhea" id="RHEA:16429"/>
        <dbReference type="ChEBI" id="CHEBI:15378"/>
        <dbReference type="ChEBI" id="CHEBI:29986"/>
        <dbReference type="ChEBI" id="CHEBI:30616"/>
        <dbReference type="ChEBI" id="CHEBI:43474"/>
        <dbReference type="ChEBI" id="CHEBI:83898"/>
        <dbReference type="ChEBI" id="CHEBI:83900"/>
        <dbReference type="ChEBI" id="CHEBI:456216"/>
        <dbReference type="EC" id="6.3.2.9"/>
    </reaction>
</comment>
<dbReference type="AlphaFoldDB" id="A0A1Y0IH30"/>
<dbReference type="PANTHER" id="PTHR43692:SF1">
    <property type="entry name" value="UDP-N-ACETYLMURAMOYLALANINE--D-GLUTAMATE LIGASE"/>
    <property type="match status" value="1"/>
</dbReference>
<organism evidence="11 12">
    <name type="scientific">Oleiphilus messinensis</name>
    <dbReference type="NCBI Taxonomy" id="141451"/>
    <lineage>
        <taxon>Bacteria</taxon>
        <taxon>Pseudomonadati</taxon>
        <taxon>Pseudomonadota</taxon>
        <taxon>Gammaproteobacteria</taxon>
        <taxon>Oceanospirillales</taxon>
        <taxon>Oleiphilaceae</taxon>
        <taxon>Oleiphilus</taxon>
    </lineage>
</organism>
<comment type="subcellular location">
    <subcellularLocation>
        <location evidence="1 7 8">Cytoplasm</location>
    </subcellularLocation>
</comment>
<evidence type="ECO:0000256" key="1">
    <source>
        <dbReference type="ARBA" id="ARBA00004496"/>
    </source>
</evidence>
<feature type="binding site" evidence="7">
    <location>
        <begin position="121"/>
        <end position="127"/>
    </location>
    <ligand>
        <name>ATP</name>
        <dbReference type="ChEBI" id="CHEBI:30616"/>
    </ligand>
</feature>
<dbReference type="GO" id="GO:0008360">
    <property type="term" value="P:regulation of cell shape"/>
    <property type="evidence" value="ECO:0007669"/>
    <property type="project" value="UniProtKB-KW"/>
</dbReference>
<dbReference type="Pfam" id="PF08245">
    <property type="entry name" value="Mur_ligase_M"/>
    <property type="match status" value="1"/>
</dbReference>
<gene>
    <name evidence="7" type="primary">murD</name>
    <name evidence="11" type="ORF">OLMES_4699</name>
</gene>
<dbReference type="Pfam" id="PF21799">
    <property type="entry name" value="MurD-like_N"/>
    <property type="match status" value="1"/>
</dbReference>
<sequence>MATTAMQLIASDKKHIVVGLGKTGLSCVRYLKRQNAWVEVVDTRDLPPGLTELQSEFPDVVVHRGPLDVNILKTAADLVVSPGVALAEPAIQAAIEQGVEITGDIDLFSCVAEAPILAITGSNGKTTVTSLLAEMGRKSGTKIAVGGNIGTPALDLLDPSVELYILELSSFQLETTRRLGAFAATVLNVSPDHMDRYDSLAHYHHAKHRIFRGCQHPVVNDDEPLSAPLMAQGMESVHFGLSNPGLKKFSTIHELNGDQEVVWLSYGFDKLLNVDELKIKGRHNWSNALAALAIGHTAGLPLSVMVETLCEFPGLPHRCEWVAEHNGIDFINDSKGTNVGATCTAIDSIGGLTSGKLILIAGGVGKDADFALMEELVAKYVKCLVLIGHDAEKIRSTLSEVVPCIDASDLPDAVMIAAQKATPGDTVLLSPACASFDMFDSYEHRGTVFRDQVKVLQSTLTDDQ</sequence>
<dbReference type="Pfam" id="PF02875">
    <property type="entry name" value="Mur_ligase_C"/>
    <property type="match status" value="1"/>
</dbReference>
<evidence type="ECO:0000256" key="4">
    <source>
        <dbReference type="ARBA" id="ARBA00022598"/>
    </source>
</evidence>
<dbReference type="InterPro" id="IPR036615">
    <property type="entry name" value="Mur_ligase_C_dom_sf"/>
</dbReference>
<dbReference type="GO" id="GO:0051301">
    <property type="term" value="P:cell division"/>
    <property type="evidence" value="ECO:0007669"/>
    <property type="project" value="UniProtKB-KW"/>
</dbReference>
<accession>A0A1Y0IH30</accession>
<dbReference type="InterPro" id="IPR036565">
    <property type="entry name" value="Mur-like_cat_sf"/>
</dbReference>
<dbReference type="RefSeq" id="WP_232465185.1">
    <property type="nucleotide sequence ID" value="NZ_CP021425.1"/>
</dbReference>
<keyword evidence="5 7" id="KW-0547">Nucleotide-binding</keyword>
<dbReference type="GO" id="GO:0005737">
    <property type="term" value="C:cytoplasm"/>
    <property type="evidence" value="ECO:0007669"/>
    <property type="project" value="UniProtKB-SubCell"/>
</dbReference>
<dbReference type="Gene3D" id="3.40.1190.10">
    <property type="entry name" value="Mur-like, catalytic domain"/>
    <property type="match status" value="1"/>
</dbReference>
<keyword evidence="3 7" id="KW-0963">Cytoplasm</keyword>
<protein>
    <recommendedName>
        <fullName evidence="7 8">UDP-N-acetylmuramoylalanine--D-glutamate ligase</fullName>
        <ecNumber evidence="7 8">6.3.2.9</ecNumber>
    </recommendedName>
    <alternativeName>
        <fullName evidence="7">D-glutamic acid-adding enzyme</fullName>
    </alternativeName>
    <alternativeName>
        <fullName evidence="7">UDP-N-acetylmuramoyl-L-alanyl-D-glutamate synthetase</fullName>
    </alternativeName>
</protein>
<dbReference type="InterPro" id="IPR013221">
    <property type="entry name" value="Mur_ligase_cen"/>
</dbReference>
<feature type="domain" description="Mur ligase central" evidence="10">
    <location>
        <begin position="119"/>
        <end position="294"/>
    </location>
</feature>
<name>A0A1Y0IH30_9GAMM</name>
<dbReference type="KEGG" id="ome:OLMES_4699"/>
<reference evidence="11 12" key="1">
    <citation type="submission" date="2017-05" db="EMBL/GenBank/DDBJ databases">
        <title>Genomic insights into alkan degradation activity of Oleiphilus messinensis.</title>
        <authorList>
            <person name="Kozyavkin S.A."/>
            <person name="Slesarev A.I."/>
            <person name="Golyshin P.N."/>
            <person name="Korzhenkov A."/>
            <person name="Golyshina O.N."/>
            <person name="Toshchakov S.V."/>
        </authorList>
    </citation>
    <scope>NUCLEOTIDE SEQUENCE [LARGE SCALE GENOMIC DNA]</scope>
    <source>
        <strain evidence="11 12">ME102</strain>
    </source>
</reference>
<evidence type="ECO:0000256" key="3">
    <source>
        <dbReference type="ARBA" id="ARBA00022490"/>
    </source>
</evidence>
<dbReference type="EC" id="6.3.2.9" evidence="7 8"/>
<comment type="pathway">
    <text evidence="2 7 8">Cell wall biogenesis; peptidoglycan biosynthesis.</text>
</comment>
<feature type="domain" description="Mur ligase C-terminal" evidence="9">
    <location>
        <begin position="317"/>
        <end position="433"/>
    </location>
</feature>
<evidence type="ECO:0000259" key="10">
    <source>
        <dbReference type="Pfam" id="PF08245"/>
    </source>
</evidence>
<dbReference type="GO" id="GO:0008764">
    <property type="term" value="F:UDP-N-acetylmuramoylalanine-D-glutamate ligase activity"/>
    <property type="evidence" value="ECO:0007669"/>
    <property type="project" value="UniProtKB-UniRule"/>
</dbReference>